<accession>A0A1W1WT77</accession>
<name>A0A1W1WT77_9BACT</name>
<gene>
    <name evidence="1" type="ORF">SAMN05660197_1212</name>
</gene>
<dbReference type="EMBL" id="FWWZ01000001">
    <property type="protein sequence ID" value="SMC09405.1"/>
    <property type="molecule type" value="Genomic_DNA"/>
</dbReference>
<dbReference type="AlphaFoldDB" id="A0A1W1WT77"/>
<dbReference type="SUPFAM" id="SSF52540">
    <property type="entry name" value="P-loop containing nucleoside triphosphate hydrolases"/>
    <property type="match status" value="1"/>
</dbReference>
<reference evidence="2" key="1">
    <citation type="submission" date="2017-04" db="EMBL/GenBank/DDBJ databases">
        <authorList>
            <person name="Varghese N."/>
            <person name="Submissions S."/>
        </authorList>
    </citation>
    <scope>NUCLEOTIDE SEQUENCE [LARGE SCALE GENOMIC DNA]</scope>
    <source>
        <strain evidence="2">DSM 16512</strain>
    </source>
</reference>
<proteinExistence type="predicted"/>
<organism evidence="1 2">
    <name type="scientific">Nitratiruptor tergarcus DSM 16512</name>
    <dbReference type="NCBI Taxonomy" id="1069081"/>
    <lineage>
        <taxon>Bacteria</taxon>
        <taxon>Pseudomonadati</taxon>
        <taxon>Campylobacterota</taxon>
        <taxon>Epsilonproteobacteria</taxon>
        <taxon>Nautiliales</taxon>
        <taxon>Nitratiruptoraceae</taxon>
        <taxon>Nitratiruptor</taxon>
    </lineage>
</organism>
<dbReference type="Gene3D" id="3.40.50.300">
    <property type="entry name" value="P-loop containing nucleotide triphosphate hydrolases"/>
    <property type="match status" value="1"/>
</dbReference>
<dbReference type="Proteomes" id="UP000192602">
    <property type="component" value="Unassembled WGS sequence"/>
</dbReference>
<dbReference type="Pfam" id="PF13177">
    <property type="entry name" value="DNA_pol3_delta2"/>
    <property type="match status" value="1"/>
</dbReference>
<dbReference type="RefSeq" id="WP_084275634.1">
    <property type="nucleotide sequence ID" value="NZ_AP026671.1"/>
</dbReference>
<dbReference type="InterPro" id="IPR027417">
    <property type="entry name" value="P-loop_NTPase"/>
</dbReference>
<dbReference type="OrthoDB" id="9811073at2"/>
<keyword evidence="2" id="KW-1185">Reference proteome</keyword>
<protein>
    <submittedName>
        <fullName evidence="1">DNA polymerase-3 subunit delta</fullName>
    </submittedName>
</protein>
<dbReference type="STRING" id="1069081.SAMN05660197_1212"/>
<evidence type="ECO:0000313" key="1">
    <source>
        <dbReference type="EMBL" id="SMC09405.1"/>
    </source>
</evidence>
<evidence type="ECO:0000313" key="2">
    <source>
        <dbReference type="Proteomes" id="UP000192602"/>
    </source>
</evidence>
<dbReference type="NCBIfam" id="NF006296">
    <property type="entry name" value="PRK08485.1"/>
    <property type="match status" value="1"/>
</dbReference>
<sequence length="202" mass="23195">MFELKSQIIVAQEWEEVKAEFALSLSEEYLHSYFREEFKVEDAKEVIAKAYVASKEPKVMLLAAERYNIYAQNALLKILEEPPHNTVFVIIVRSKTLLLPTILSRLPVVQMQKSEENIEIFRSFDLETLVSLATKYKRATKNETKAIIKNMLQFALKSGFALSKRELAYFGDAMKLIDLNTNPANVIITAGLILLTHKKKKR</sequence>